<protein>
    <recommendedName>
        <fullName evidence="6">Aldose 1-epimerase</fullName>
    </recommendedName>
</protein>
<dbReference type="PANTHER" id="PTHR10091">
    <property type="entry name" value="ALDOSE-1-EPIMERASE"/>
    <property type="match status" value="1"/>
</dbReference>
<dbReference type="InterPro" id="IPR014718">
    <property type="entry name" value="GH-type_carb-bd"/>
</dbReference>
<evidence type="ECO:0000256" key="3">
    <source>
        <dbReference type="ARBA" id="ARBA00023277"/>
    </source>
</evidence>
<dbReference type="STRING" id="945553.A0A0D2L445"/>
<keyword evidence="5" id="KW-1185">Reference proteome</keyword>
<dbReference type="Proteomes" id="UP000054270">
    <property type="component" value="Unassembled WGS sequence"/>
</dbReference>
<dbReference type="OrthoDB" id="274691at2759"/>
<evidence type="ECO:0000256" key="2">
    <source>
        <dbReference type="ARBA" id="ARBA00023235"/>
    </source>
</evidence>
<evidence type="ECO:0000256" key="1">
    <source>
        <dbReference type="ARBA" id="ARBA00006206"/>
    </source>
</evidence>
<sequence length="383" mass="42240">MPETTDSSWPFDITEINAPDGSISAKFVSVGATLTELWVKDKHGVARDVVLGYDDNSRLASDPDHPVFNAIVGRYANRIKDGIFSIPISENPDPSAPNTYHIPTNDANGRLKQLTVTLHGGIVGWDRRHWVAVEKSATSVTYKHVDEGDEGFPGTVTAFVTHSVDNHGILRTKIYATASEKTPIMLTQHVYWNLDAYQDDADILEHELRIDASRYIEVDKLAIPTGRFTDVADTPLDFREERKIGAQWTKTTNLIGEGCVGYNGGWVLDHPRADIPAVTLKGNTSGIQLDITTNQSAIVVYTSYWLNTPRKAIHGGPGAKYGSSSAVAIEQQGHIAAINIPEWDVDHIYGPGRDYQWSSEYKFSTGQAQNPMRKARNSSYVSS</sequence>
<keyword evidence="3" id="KW-0119">Carbohydrate metabolism</keyword>
<dbReference type="GO" id="GO:0004034">
    <property type="term" value="F:aldose 1-epimerase activity"/>
    <property type="evidence" value="ECO:0007669"/>
    <property type="project" value="TreeGrafter"/>
</dbReference>
<dbReference type="CDD" id="cd09019">
    <property type="entry name" value="galactose_mutarotase_like"/>
    <property type="match status" value="1"/>
</dbReference>
<dbReference type="InterPro" id="IPR008183">
    <property type="entry name" value="Aldose_1/G6P_1-epimerase"/>
</dbReference>
<comment type="similarity">
    <text evidence="1">Belongs to the aldose epimerase family.</text>
</comment>
<dbReference type="Gene3D" id="2.70.98.10">
    <property type="match status" value="1"/>
</dbReference>
<name>A0A0D2L445_HYPSF</name>
<dbReference type="Pfam" id="PF01263">
    <property type="entry name" value="Aldose_epim"/>
    <property type="match status" value="1"/>
</dbReference>
<dbReference type="InterPro" id="IPR011013">
    <property type="entry name" value="Gal_mutarotase_sf_dom"/>
</dbReference>
<dbReference type="AlphaFoldDB" id="A0A0D2L445"/>
<dbReference type="EMBL" id="KN817557">
    <property type="protein sequence ID" value="KJA21572.1"/>
    <property type="molecule type" value="Genomic_DNA"/>
</dbReference>
<keyword evidence="2" id="KW-0413">Isomerase</keyword>
<evidence type="ECO:0000313" key="4">
    <source>
        <dbReference type="EMBL" id="KJA21572.1"/>
    </source>
</evidence>
<proteinExistence type="inferred from homology"/>
<gene>
    <name evidence="4" type="ORF">HYPSUDRAFT_202912</name>
</gene>
<dbReference type="PANTHER" id="PTHR10091:SF6">
    <property type="entry name" value="1-EPIMERASE, PUTATIVE (AFU_ORTHOLOGUE AFUA_3G13240)-RELATED"/>
    <property type="match status" value="1"/>
</dbReference>
<evidence type="ECO:0000313" key="5">
    <source>
        <dbReference type="Proteomes" id="UP000054270"/>
    </source>
</evidence>
<dbReference type="GO" id="GO:0030246">
    <property type="term" value="F:carbohydrate binding"/>
    <property type="evidence" value="ECO:0007669"/>
    <property type="project" value="InterPro"/>
</dbReference>
<dbReference type="OMA" id="CVAIEAQ"/>
<dbReference type="GO" id="GO:0006006">
    <property type="term" value="P:glucose metabolic process"/>
    <property type="evidence" value="ECO:0007669"/>
    <property type="project" value="TreeGrafter"/>
</dbReference>
<reference evidence="5" key="1">
    <citation type="submission" date="2014-04" db="EMBL/GenBank/DDBJ databases">
        <title>Evolutionary Origins and Diversification of the Mycorrhizal Mutualists.</title>
        <authorList>
            <consortium name="DOE Joint Genome Institute"/>
            <consortium name="Mycorrhizal Genomics Consortium"/>
            <person name="Kohler A."/>
            <person name="Kuo A."/>
            <person name="Nagy L.G."/>
            <person name="Floudas D."/>
            <person name="Copeland A."/>
            <person name="Barry K.W."/>
            <person name="Cichocki N."/>
            <person name="Veneault-Fourrey C."/>
            <person name="LaButti K."/>
            <person name="Lindquist E.A."/>
            <person name="Lipzen A."/>
            <person name="Lundell T."/>
            <person name="Morin E."/>
            <person name="Murat C."/>
            <person name="Riley R."/>
            <person name="Ohm R."/>
            <person name="Sun H."/>
            <person name="Tunlid A."/>
            <person name="Henrissat B."/>
            <person name="Grigoriev I.V."/>
            <person name="Hibbett D.S."/>
            <person name="Martin F."/>
        </authorList>
    </citation>
    <scope>NUCLEOTIDE SEQUENCE [LARGE SCALE GENOMIC DNA]</scope>
    <source>
        <strain evidence="5">FD-334 SS-4</strain>
    </source>
</reference>
<dbReference type="SUPFAM" id="SSF74650">
    <property type="entry name" value="Galactose mutarotase-like"/>
    <property type="match status" value="1"/>
</dbReference>
<dbReference type="InterPro" id="IPR047215">
    <property type="entry name" value="Galactose_mutarotase-like"/>
</dbReference>
<accession>A0A0D2L445</accession>
<organism evidence="4 5">
    <name type="scientific">Hypholoma sublateritium (strain FD-334 SS-4)</name>
    <dbReference type="NCBI Taxonomy" id="945553"/>
    <lineage>
        <taxon>Eukaryota</taxon>
        <taxon>Fungi</taxon>
        <taxon>Dikarya</taxon>
        <taxon>Basidiomycota</taxon>
        <taxon>Agaricomycotina</taxon>
        <taxon>Agaricomycetes</taxon>
        <taxon>Agaricomycetidae</taxon>
        <taxon>Agaricales</taxon>
        <taxon>Agaricineae</taxon>
        <taxon>Strophariaceae</taxon>
        <taxon>Hypholoma</taxon>
    </lineage>
</organism>
<dbReference type="GO" id="GO:0033499">
    <property type="term" value="P:galactose catabolic process via UDP-galactose, Leloir pathway"/>
    <property type="evidence" value="ECO:0007669"/>
    <property type="project" value="TreeGrafter"/>
</dbReference>
<evidence type="ECO:0008006" key="6">
    <source>
        <dbReference type="Google" id="ProtNLM"/>
    </source>
</evidence>